<dbReference type="EMBL" id="GL871254">
    <property type="protein sequence ID" value="EGC31443.1"/>
    <property type="molecule type" value="Genomic_DNA"/>
</dbReference>
<dbReference type="PROSITE" id="PS50005">
    <property type="entry name" value="TPR"/>
    <property type="match status" value="1"/>
</dbReference>
<dbReference type="AlphaFoldDB" id="F0ZX94"/>
<dbReference type="SMART" id="SM00028">
    <property type="entry name" value="TPR"/>
    <property type="match status" value="4"/>
</dbReference>
<dbReference type="Proteomes" id="UP000001064">
    <property type="component" value="Unassembled WGS sequence"/>
</dbReference>
<feature type="non-terminal residue" evidence="3">
    <location>
        <position position="541"/>
    </location>
</feature>
<dbReference type="eggNOG" id="ENOG502RFBS">
    <property type="taxonomic scope" value="Eukaryota"/>
</dbReference>
<dbReference type="Gene3D" id="1.25.40.10">
    <property type="entry name" value="Tetratricopeptide repeat domain"/>
    <property type="match status" value="2"/>
</dbReference>
<evidence type="ECO:0000313" key="3">
    <source>
        <dbReference type="EMBL" id="EGC31443.1"/>
    </source>
</evidence>
<feature type="region of interest" description="Disordered" evidence="2">
    <location>
        <begin position="493"/>
        <end position="541"/>
    </location>
</feature>
<keyword evidence="4" id="KW-1185">Reference proteome</keyword>
<evidence type="ECO:0000256" key="1">
    <source>
        <dbReference type="PROSITE-ProRule" id="PRU00339"/>
    </source>
</evidence>
<reference evidence="4" key="1">
    <citation type="journal article" date="2011" name="Genome Biol.">
        <title>Comparative genomics of the social amoebae Dictyostelium discoideum and Dictyostelium purpureum.</title>
        <authorList>
            <consortium name="US DOE Joint Genome Institute (JGI-PGF)"/>
            <person name="Sucgang R."/>
            <person name="Kuo A."/>
            <person name="Tian X."/>
            <person name="Salerno W."/>
            <person name="Parikh A."/>
            <person name="Feasley C.L."/>
            <person name="Dalin E."/>
            <person name="Tu H."/>
            <person name="Huang E."/>
            <person name="Barry K."/>
            <person name="Lindquist E."/>
            <person name="Shapiro H."/>
            <person name="Bruce D."/>
            <person name="Schmutz J."/>
            <person name="Salamov A."/>
            <person name="Fey P."/>
            <person name="Gaudet P."/>
            <person name="Anjard C."/>
            <person name="Babu M.M."/>
            <person name="Basu S."/>
            <person name="Bushmanova Y."/>
            <person name="van der Wel H."/>
            <person name="Katoh-Kurasawa M."/>
            <person name="Dinh C."/>
            <person name="Coutinho P.M."/>
            <person name="Saito T."/>
            <person name="Elias M."/>
            <person name="Schaap P."/>
            <person name="Kay R.R."/>
            <person name="Henrissat B."/>
            <person name="Eichinger L."/>
            <person name="Rivero F."/>
            <person name="Putnam N.H."/>
            <person name="West C.M."/>
            <person name="Loomis W.F."/>
            <person name="Chisholm R.L."/>
            <person name="Shaulsky G."/>
            <person name="Strassmann J.E."/>
            <person name="Queller D.C."/>
            <person name="Kuspa A."/>
            <person name="Grigoriev I.V."/>
        </authorList>
    </citation>
    <scope>NUCLEOTIDE SEQUENCE [LARGE SCALE GENOMIC DNA]</scope>
    <source>
        <strain evidence="4">QSDP1</strain>
    </source>
</reference>
<proteinExistence type="predicted"/>
<dbReference type="OMA" id="IVNINIQ"/>
<dbReference type="VEuPathDB" id="AmoebaDB:DICPUDRAFT_6223"/>
<feature type="compositionally biased region" description="Acidic residues" evidence="2">
    <location>
        <begin position="501"/>
        <end position="535"/>
    </location>
</feature>
<feature type="repeat" description="TPR" evidence="1">
    <location>
        <begin position="291"/>
        <end position="324"/>
    </location>
</feature>
<feature type="non-terminal residue" evidence="3">
    <location>
        <position position="1"/>
    </location>
</feature>
<dbReference type="RefSeq" id="XP_003292042.1">
    <property type="nucleotide sequence ID" value="XM_003291994.1"/>
</dbReference>
<accession>F0ZX94</accession>
<name>F0ZX94_DICPU</name>
<dbReference type="InterPro" id="IPR019734">
    <property type="entry name" value="TPR_rpt"/>
</dbReference>
<dbReference type="GeneID" id="10505781"/>
<protein>
    <recommendedName>
        <fullName evidence="5">TPR-like protein</fullName>
    </recommendedName>
</protein>
<dbReference type="InterPro" id="IPR011990">
    <property type="entry name" value="TPR-like_helical_dom_sf"/>
</dbReference>
<keyword evidence="1" id="KW-0802">TPR repeat</keyword>
<dbReference type="OrthoDB" id="1926212at2759"/>
<gene>
    <name evidence="3" type="ORF">DICPUDRAFT_6223</name>
</gene>
<evidence type="ECO:0008006" key="5">
    <source>
        <dbReference type="Google" id="ProtNLM"/>
    </source>
</evidence>
<dbReference type="FunCoup" id="F0ZX94">
    <property type="interactions" value="743"/>
</dbReference>
<evidence type="ECO:0000313" key="4">
    <source>
        <dbReference type="Proteomes" id="UP000001064"/>
    </source>
</evidence>
<dbReference type="SUPFAM" id="SSF48452">
    <property type="entry name" value="TPR-like"/>
    <property type="match status" value="2"/>
</dbReference>
<sequence length="541" mass="63117">IINQNINKNELIINNNKHIFNNNKNNNITDNSNNTITFNNNKYYSTTKNNNNINILNEFSFKVEKEVRKGDALTEDTKNLKNMNLAVKCYEDALALTRDRIERASIHHRIALVKYRIGLITDAKNSLDLSLKLFTNGAGDSIRGEIENSEDASAYPKELYKVYCLKSIIQEKEFDLKNDPESLISQKILENALDLWKFVIVLNPNAPDGYTGVSRCILKQLQPDLLACFNLSNKALMCSKTHPPSLLLASEMLIIQNKEAIASVILSLFFKHYKEFYQNSLLYTLRPKELVDAHFRYGLTLLKDGKFSKALEEFTHSVEISKSNIGHPNQMNILMINALLEKERMQFENNYNYNNLKMFSEQEKQQQQNLIEQHGLVADYNPKSMGIVPTEDFKFNYNDCSILDIISGHYFRGKTNFQLKRYTEAILDFDYVIEKQPSQIKAFKERAECYKALGDFVTYQKDIKVYNSHQELIKKRKEAHFEDYLDESKQKKDYLQSFEGREEEEDDYSEDYEDDNYDGNEEDNGGNHEDYEEFEDSRYKK</sequence>
<evidence type="ECO:0000256" key="2">
    <source>
        <dbReference type="SAM" id="MobiDB-lite"/>
    </source>
</evidence>
<organism evidence="3 4">
    <name type="scientific">Dictyostelium purpureum</name>
    <name type="common">Slime mold</name>
    <dbReference type="NCBI Taxonomy" id="5786"/>
    <lineage>
        <taxon>Eukaryota</taxon>
        <taxon>Amoebozoa</taxon>
        <taxon>Evosea</taxon>
        <taxon>Eumycetozoa</taxon>
        <taxon>Dictyostelia</taxon>
        <taxon>Dictyosteliales</taxon>
        <taxon>Dictyosteliaceae</taxon>
        <taxon>Dictyostelium</taxon>
    </lineage>
</organism>
<dbReference type="KEGG" id="dpp:DICPUDRAFT_6223"/>
<dbReference type="InParanoid" id="F0ZX94"/>